<dbReference type="Proteomes" id="UP000031760">
    <property type="component" value="Chromosome"/>
</dbReference>
<feature type="signal peptide" evidence="1">
    <location>
        <begin position="1"/>
        <end position="27"/>
    </location>
</feature>
<evidence type="ECO:0000313" key="2">
    <source>
        <dbReference type="EMBL" id="BAO55642.1"/>
    </source>
</evidence>
<accession>W8VXB6</accession>
<organism evidence="2 3">
    <name type="scientific">Nonlabens marinus S1-08</name>
    <dbReference type="NCBI Taxonomy" id="1454201"/>
    <lineage>
        <taxon>Bacteria</taxon>
        <taxon>Pseudomonadati</taxon>
        <taxon>Bacteroidota</taxon>
        <taxon>Flavobacteriia</taxon>
        <taxon>Flavobacteriales</taxon>
        <taxon>Flavobacteriaceae</taxon>
        <taxon>Nonlabens</taxon>
    </lineage>
</organism>
<keyword evidence="1" id="KW-0732">Signal</keyword>
<gene>
    <name evidence="2" type="ORF">NMS_1633</name>
</gene>
<name>W8VXB6_9FLAO</name>
<feature type="chain" id="PRO_5004917281" evidence="1">
    <location>
        <begin position="28"/>
        <end position="271"/>
    </location>
</feature>
<proteinExistence type="predicted"/>
<evidence type="ECO:0000313" key="3">
    <source>
        <dbReference type="Proteomes" id="UP000031760"/>
    </source>
</evidence>
<dbReference type="EMBL" id="AP014548">
    <property type="protein sequence ID" value="BAO55642.1"/>
    <property type="molecule type" value="Genomic_DNA"/>
</dbReference>
<dbReference type="STRING" id="1454201.NMS_1633"/>
<sequence>MLPNLSNHFYTTLVVMFALGICFPATAQVGIGTDSPATGTILHVEDLDGTEKSGVLFTKVHLTDLSKTDPLPENTRKGTLVYNINEDLQRGYFYWTVTKWQRLNATIGSMAKFINSSNHTDNNLNVVGATKADIFGLPATKPAFNDAPELYQRPNSTPSSNPINRRFLDVKEAGRYQITVNLSMEADPTNGGLSQIEARLEIDNTEVGPFFKSSEMKASDGSIRGSISFTQTLFIPANSRLSVSCRRATNSSGAVYLSDSGTSSFFIEKLF</sequence>
<dbReference type="RefSeq" id="WP_041496214.1">
    <property type="nucleotide sequence ID" value="NZ_AP014548.1"/>
</dbReference>
<dbReference type="OrthoDB" id="1145223at2"/>
<dbReference type="AlphaFoldDB" id="W8VXB6"/>
<dbReference type="KEGG" id="nmf:NMS_1633"/>
<reference evidence="2 3" key="1">
    <citation type="journal article" date="2014" name="Proc. Natl. Acad. Sci. U.S.A.">
        <title>Functional characterization of flavobacteria rhodopsins reveals a unique class of light-driven chloride pump in bacteria.</title>
        <authorList>
            <person name="Yoshizawa S."/>
            <person name="Kumagai Y."/>
            <person name="Kim H."/>
            <person name="Ogura Y."/>
            <person name="Hayashi T."/>
            <person name="Iwasaki W."/>
            <person name="DeLong E.F."/>
            <person name="Kogure K."/>
        </authorList>
    </citation>
    <scope>NUCLEOTIDE SEQUENCE [LARGE SCALE GENOMIC DNA]</scope>
    <source>
        <strain evidence="2 3">S1-08</strain>
    </source>
</reference>
<dbReference type="HOGENOM" id="CLU_1049021_0_0_10"/>
<evidence type="ECO:0000256" key="1">
    <source>
        <dbReference type="SAM" id="SignalP"/>
    </source>
</evidence>
<protein>
    <submittedName>
        <fullName evidence="2">Uncharacterized protein</fullName>
    </submittedName>
</protein>
<keyword evidence="3" id="KW-1185">Reference proteome</keyword>